<evidence type="ECO:0000256" key="1">
    <source>
        <dbReference type="ARBA" id="ARBA00022729"/>
    </source>
</evidence>
<protein>
    <recommendedName>
        <fullName evidence="5">EGF-like domain-containing protein</fullName>
    </recommendedName>
</protein>
<dbReference type="InterPro" id="IPR013111">
    <property type="entry name" value="EGF_extracell"/>
</dbReference>
<dbReference type="PROSITE" id="PS01186">
    <property type="entry name" value="EGF_2"/>
    <property type="match status" value="3"/>
</dbReference>
<evidence type="ECO:0000313" key="7">
    <source>
        <dbReference type="Proteomes" id="UP001165060"/>
    </source>
</evidence>
<dbReference type="InterPro" id="IPR050969">
    <property type="entry name" value="Dev_Signal_Modulators"/>
</dbReference>
<name>A0ABQ6MB91_9STRA</name>
<dbReference type="Pfam" id="PF07974">
    <property type="entry name" value="EGF_2"/>
    <property type="match status" value="1"/>
</dbReference>
<proteinExistence type="predicted"/>
<dbReference type="Pfam" id="PF00053">
    <property type="entry name" value="EGF_laminin"/>
    <property type="match status" value="1"/>
</dbReference>
<reference evidence="6 7" key="1">
    <citation type="journal article" date="2023" name="Commun. Biol.">
        <title>Genome analysis of Parmales, the sister group of diatoms, reveals the evolutionary specialization of diatoms from phago-mixotrophs to photoautotrophs.</title>
        <authorList>
            <person name="Ban H."/>
            <person name="Sato S."/>
            <person name="Yoshikawa S."/>
            <person name="Yamada K."/>
            <person name="Nakamura Y."/>
            <person name="Ichinomiya M."/>
            <person name="Sato N."/>
            <person name="Blanc-Mathieu R."/>
            <person name="Endo H."/>
            <person name="Kuwata A."/>
            <person name="Ogata H."/>
        </authorList>
    </citation>
    <scope>NUCLEOTIDE SEQUENCE [LARGE SCALE GENOMIC DNA]</scope>
</reference>
<gene>
    <name evidence="6" type="ORF">TeGR_g9513</name>
</gene>
<dbReference type="InterPro" id="IPR002049">
    <property type="entry name" value="LE_dom"/>
</dbReference>
<evidence type="ECO:0000256" key="2">
    <source>
        <dbReference type="ARBA" id="ARBA00023157"/>
    </source>
</evidence>
<evidence type="ECO:0000256" key="3">
    <source>
        <dbReference type="PROSITE-ProRule" id="PRU00076"/>
    </source>
</evidence>
<dbReference type="InterPro" id="IPR013087">
    <property type="entry name" value="Znf_C2H2_type"/>
</dbReference>
<dbReference type="PANTHER" id="PTHR14949:SF56">
    <property type="entry name" value="EGF-LIKE-DOMAIN, MULTIPLE 7"/>
    <property type="match status" value="1"/>
</dbReference>
<dbReference type="PROSITE" id="PS50026">
    <property type="entry name" value="EGF_3"/>
    <property type="match status" value="1"/>
</dbReference>
<keyword evidence="2 3" id="KW-1015">Disulfide bond</keyword>
<dbReference type="Proteomes" id="UP001165060">
    <property type="component" value="Unassembled WGS sequence"/>
</dbReference>
<dbReference type="SMART" id="SM00181">
    <property type="entry name" value="EGF"/>
    <property type="match status" value="4"/>
</dbReference>
<dbReference type="PANTHER" id="PTHR14949">
    <property type="entry name" value="EGF-LIKE-DOMAIN, MULTIPLE 7, 8"/>
    <property type="match status" value="1"/>
</dbReference>
<dbReference type="PRINTS" id="PR00011">
    <property type="entry name" value="EGFLAMININ"/>
</dbReference>
<dbReference type="PROSITE" id="PS00092">
    <property type="entry name" value="N6_MTASE"/>
    <property type="match status" value="1"/>
</dbReference>
<feature type="domain" description="EGF-like" evidence="5">
    <location>
        <begin position="509"/>
        <end position="544"/>
    </location>
</feature>
<dbReference type="InterPro" id="IPR002052">
    <property type="entry name" value="DNA_methylase_N6_adenine_CS"/>
</dbReference>
<feature type="signal peptide" evidence="4">
    <location>
        <begin position="1"/>
        <end position="21"/>
    </location>
</feature>
<keyword evidence="1 4" id="KW-0732">Signal</keyword>
<feature type="disulfide bond" evidence="3">
    <location>
        <begin position="534"/>
        <end position="543"/>
    </location>
</feature>
<dbReference type="PROSITE" id="PS00022">
    <property type="entry name" value="EGF_1"/>
    <property type="match status" value="3"/>
</dbReference>
<dbReference type="EMBL" id="BRYB01003941">
    <property type="protein sequence ID" value="GMI23072.1"/>
    <property type="molecule type" value="Genomic_DNA"/>
</dbReference>
<keyword evidence="3" id="KW-0245">EGF-like domain</keyword>
<comment type="caution">
    <text evidence="6">The sequence shown here is derived from an EMBL/GenBank/DDBJ whole genome shotgun (WGS) entry which is preliminary data.</text>
</comment>
<dbReference type="InterPro" id="IPR000742">
    <property type="entry name" value="EGF"/>
</dbReference>
<evidence type="ECO:0000256" key="4">
    <source>
        <dbReference type="SAM" id="SignalP"/>
    </source>
</evidence>
<evidence type="ECO:0000313" key="6">
    <source>
        <dbReference type="EMBL" id="GMI23072.1"/>
    </source>
</evidence>
<evidence type="ECO:0000259" key="5">
    <source>
        <dbReference type="PROSITE" id="PS50026"/>
    </source>
</evidence>
<dbReference type="Gene3D" id="2.170.300.10">
    <property type="entry name" value="Tie2 ligand-binding domain superfamily"/>
    <property type="match status" value="2"/>
</dbReference>
<organism evidence="6 7">
    <name type="scientific">Tetraparma gracilis</name>
    <dbReference type="NCBI Taxonomy" id="2962635"/>
    <lineage>
        <taxon>Eukaryota</taxon>
        <taxon>Sar</taxon>
        <taxon>Stramenopiles</taxon>
        <taxon>Ochrophyta</taxon>
        <taxon>Bolidophyceae</taxon>
        <taxon>Parmales</taxon>
        <taxon>Triparmaceae</taxon>
        <taxon>Tetraparma</taxon>
    </lineage>
</organism>
<feature type="chain" id="PRO_5046657812" description="EGF-like domain-containing protein" evidence="4">
    <location>
        <begin position="22"/>
        <end position="865"/>
    </location>
</feature>
<dbReference type="PROSITE" id="PS00028">
    <property type="entry name" value="ZINC_FINGER_C2H2_1"/>
    <property type="match status" value="1"/>
</dbReference>
<comment type="caution">
    <text evidence="3">Lacks conserved residue(s) required for the propagation of feature annotation.</text>
</comment>
<accession>A0ABQ6MB91</accession>
<keyword evidence="7" id="KW-1185">Reference proteome</keyword>
<sequence>MLALSALPLTLLSLFPAPASAARRNAAACNSNGIYNSTTRSCACTAGHTGVSCEKQACPKGFDWISPPHEHNRAHQWAACSGLGDCDEELGVCTCRVGFEGTACERMVCPIGNTNSTGEVQKTCSGHGRCMNLEELSYMWMGTDNMEFGGLSVFPGHYENSLGWHAWDANQIQGCVCDPPYTGLNCSTIACPTGDDFSEPIDKYGLLTHNEVMRIECGATAGSFRFSFRGEVTDEIPFDAPYGRVQAIIAKLDGIREISVSMTQPTVCGLAGAVPTMTTINFLDQTGPMPPAKVTAQSNLLNAGAAPTLGMVTRYMLKCPAMSRNQAITNRVPDQSHGGIHLMYDGEMSRFLNWTATRYDMQEALGNMTSFQNSDYGAVAITAGVTSDTADTSDDFICNQGFPVNTTVDLRSEWGNLYELEVVDAMEYGNQPSNWTVVGSRATTKARECSNRGTCDYKTGQCQCFFDTGDIHTMHRRMQSSDGRGSTGGHGDCGFKSIPQTRCSGGLTDVDDLSTWKYCFGNGFCDNSTFTCQCAEGYEGADCSMRSCPKGTAWFDMPKGDGYAHQTELTCSGRGSCDQISGLCQCETGFAGIACERLECGDAVNPGCGTKGRCLGLAKLGDVANINGELTQLRYGDDDKFLNGKDTWDRKMFHGCKCDGGEVEVNYNGPSSTYVSGILVESPMTLGYEGYGCHKAMCPYGDDPDTAGLNEKQNVTCSLTTGSFTLTFRDQVTSAIAYNAVASDVQAALQALTTVSTVTVTLNTGSATVCGTGPLGFLVEFTGETGDLPALKSNSGSIVTLEAVKGSKEFASCSNRGTCITKSGLNQGTCECLPGYASSDGNGNKGTKRDCGYYDPYYLPASLAK</sequence>